<keyword evidence="2" id="KW-0472">Membrane</keyword>
<evidence type="ECO:0000313" key="5">
    <source>
        <dbReference type="Proteomes" id="UP001235064"/>
    </source>
</evidence>
<comment type="caution">
    <text evidence="4">The sequence shown here is derived from an EMBL/GenBank/DDBJ whole genome shotgun (WGS) entry which is preliminary data.</text>
</comment>
<dbReference type="EMBL" id="JASXSZ010000002">
    <property type="protein sequence ID" value="MDL9979094.1"/>
    <property type="molecule type" value="Genomic_DNA"/>
</dbReference>
<feature type="region of interest" description="Disordered" evidence="1">
    <location>
        <begin position="1"/>
        <end position="20"/>
    </location>
</feature>
<organism evidence="4 5">
    <name type="scientific">Microbacterium candidum</name>
    <dbReference type="NCBI Taxonomy" id="3041922"/>
    <lineage>
        <taxon>Bacteria</taxon>
        <taxon>Bacillati</taxon>
        <taxon>Actinomycetota</taxon>
        <taxon>Actinomycetes</taxon>
        <taxon>Micrococcales</taxon>
        <taxon>Microbacteriaceae</taxon>
        <taxon>Microbacterium</taxon>
    </lineage>
</organism>
<evidence type="ECO:0000259" key="3">
    <source>
        <dbReference type="Pfam" id="PF07331"/>
    </source>
</evidence>
<dbReference type="RefSeq" id="WP_286287965.1">
    <property type="nucleotide sequence ID" value="NZ_JASXSZ010000002.1"/>
</dbReference>
<accession>A0ABT7MXD0</accession>
<feature type="transmembrane region" description="Helical" evidence="2">
    <location>
        <begin position="146"/>
        <end position="168"/>
    </location>
</feature>
<evidence type="ECO:0000256" key="1">
    <source>
        <dbReference type="SAM" id="MobiDB-lite"/>
    </source>
</evidence>
<dbReference type="InterPro" id="IPR009936">
    <property type="entry name" value="DUF1468"/>
</dbReference>
<feature type="transmembrane region" description="Helical" evidence="2">
    <location>
        <begin position="62"/>
        <end position="83"/>
    </location>
</feature>
<keyword evidence="2" id="KW-1133">Transmembrane helix</keyword>
<sequence length="185" mass="19143">MPSSSEEGTAPGDGGAAGTAAAHPRRRGELIFALVVLVVGVVTLVGVFTTRVPAGARVGPTVFPAFVSVLLLAAGAVILVGVLRGRYGTPDESEDLDPNAKTDWMTLAKIVGLVVAFLLLLTPIGWTPAATLLFGGVAWTLGTRRWWLGFLVGFVLALVVQVVFGELLGLSLPAGPLFGWISALI</sequence>
<gene>
    <name evidence="4" type="ORF">QSV35_07100</name>
</gene>
<evidence type="ECO:0000313" key="4">
    <source>
        <dbReference type="EMBL" id="MDL9979094.1"/>
    </source>
</evidence>
<protein>
    <submittedName>
        <fullName evidence="4">Tripartite tricarboxylate transporter TctB family protein</fullName>
    </submittedName>
</protein>
<evidence type="ECO:0000256" key="2">
    <source>
        <dbReference type="SAM" id="Phobius"/>
    </source>
</evidence>
<reference evidence="4 5" key="1">
    <citation type="submission" date="2023-06" db="EMBL/GenBank/DDBJ databases">
        <title>Microbacterium sp. nov., isolated from a waste landfill.</title>
        <authorList>
            <person name="Wen W."/>
        </authorList>
    </citation>
    <scope>NUCLEOTIDE SEQUENCE [LARGE SCALE GENOMIC DNA]</scope>
    <source>
        <strain evidence="4 5">ASV49</strain>
    </source>
</reference>
<dbReference type="Pfam" id="PF07331">
    <property type="entry name" value="TctB"/>
    <property type="match status" value="1"/>
</dbReference>
<feature type="transmembrane region" description="Helical" evidence="2">
    <location>
        <begin position="104"/>
        <end position="126"/>
    </location>
</feature>
<proteinExistence type="predicted"/>
<keyword evidence="2" id="KW-0812">Transmembrane</keyword>
<name>A0ABT7MXD0_9MICO</name>
<keyword evidence="5" id="KW-1185">Reference proteome</keyword>
<feature type="transmembrane region" description="Helical" evidence="2">
    <location>
        <begin position="30"/>
        <end position="50"/>
    </location>
</feature>
<feature type="domain" description="DUF1468" evidence="3">
    <location>
        <begin position="31"/>
        <end position="173"/>
    </location>
</feature>
<dbReference type="Proteomes" id="UP001235064">
    <property type="component" value="Unassembled WGS sequence"/>
</dbReference>